<proteinExistence type="predicted"/>
<feature type="signal peptide" evidence="2">
    <location>
        <begin position="1"/>
        <end position="22"/>
    </location>
</feature>
<reference evidence="4" key="2">
    <citation type="submission" date="2018-07" db="EMBL/GenBank/DDBJ databases">
        <authorList>
            <person name="Quirk P.G."/>
            <person name="Krulwich T.A."/>
        </authorList>
    </citation>
    <scope>NUCLEOTIDE SEQUENCE</scope>
</reference>
<feature type="compositionally biased region" description="Low complexity" evidence="1">
    <location>
        <begin position="760"/>
        <end position="785"/>
    </location>
</feature>
<gene>
    <name evidence="4" type="primary">CSON002702</name>
</gene>
<feature type="compositionally biased region" description="Basic and acidic residues" evidence="1">
    <location>
        <begin position="1441"/>
        <end position="1455"/>
    </location>
</feature>
<protein>
    <submittedName>
        <fullName evidence="4">CSON002702 protein</fullName>
    </submittedName>
</protein>
<feature type="compositionally biased region" description="Low complexity" evidence="1">
    <location>
        <begin position="294"/>
        <end position="313"/>
    </location>
</feature>
<feature type="region of interest" description="Disordered" evidence="1">
    <location>
        <begin position="750"/>
        <end position="815"/>
    </location>
</feature>
<sequence length="1482" mass="166025">MNLIKDFVKISLILVLAEIIVAVPPRDFYEDQIAEESIDNEEYFASYALPKHIFNDGKPFIVEKNPVTGQIDFNTKKTVSSSSNDITDRESETRRPSDVTKIAPNIHDFLNLPVKYSSSKSVYPLISSSYSNLKYQGNNKHYVSNHKDGATSTTTTSPKYYTNTMIVKSTSVTEIEGKATKRPIVSTSSMSPFTTRSRPITTTTTTTTQRTTHKPIFPKTSTTLKPFIFSTTNKYDTKKYQDSALLRKKTSTTSLPPFKVETAKKNNTIQLHTQLNVIPLTVKNTKAPTTISFTTPSSTTKIPTTASTSTSTSVVRFPDDTKQGPSRPITMRPTEEIKTSPSTTKAPKKAPSLSDLFSLWSDNDDEEYYDEKLDEGKPGEAINKIDFEEKKPELNFVDAPPAMLPPNFNEIEKKNVTFTTTTTTTTFKPSSTTASVSSTTPRTSSSTAVPKSDAPTTYSPKTTVKFIERTSTTYLPSPPPTKPHQTIGPHVSSMQEKHFDLQPTQTIQDQNYVNFGNIANSVPSRNTFVISPEQDSASFVLGSQQSFGTEGHFVGSSIKEPAFAPPQQQSKFPGTVINETPHHPNPDIIPQGFSIKVAPQPGVRFPGGNANQGQSPVSFENAPIVRGTIQNEINAPVPQSLALEQRPGGGSTSNNVNFPSTPADPNKKMSPQQMNIEIIKAIDEQLSAESNPNPSQVIFKDDSVPNQQNIVIPPSQDLTPPGDGHFEMPQFFERPGNGQAPPAHVYGEVHRHDQRRPHPQHQYQGQQQQQHHAQQQGQFNGQRPPMNERPPFNPEMMHGNNGKPPLRHMPPQQMGPQYRVDRIPNNNPNNRQQVIPDRMLMQDRPEAGQPLPNILPQFRPNAKVSQGHNGPKKEAGIIKVMETPGYKKIPPQGYHEHQYHSQMHIRPEYYNGKPVTGVRNRPSPTFILRRTPGSNRPVSRISPYPPSTYPEEMNPNRRHYFAGPPMNNNMHMPQHPQRYLDPNHPAFRRQLNANGQMMQPPHHLPQGVRGEQDLLNRNDHSFQRFLEERQTFPRDLSTTEKPREELNRKQGRLEPVVTLQMLHAKKLAMQEQEKNVELPVLKETVQEVPVAIETANDKKNVYVVYPLKDEEGVIPDQLLAGSIKLPSVTSTAPEYQNTPFSIANTHFEQEPILTLKEKSKPIKTTQFPYMIERPLNHKPEAEPMPVKKNSDNEFNGGIPILNTGEQSSEIMTPNKVQPISTTLTRVTPTTIQTTGPPIAFAFTPTPRPINHQGPHIYDSTSHEMYSMPNIMPQESQTEQTYFHDYDYVKEPFQAPFYASANLPNKATPSNTFEGWAIVTGTPPKFNPLYDNNKIDRVDTNVVEAETENVKSEPLKMTTTTTTTSTTSKPFDPDHFQPEFLTGFQPIYTSDTNVKQSSMLEPAPREDPFQLNFDENKSATTQKSVESMSSESNYGSSTENSKSTEDQSKVTKKPVKEIDSLEAFFDALVNYSSDDESRNLKNP</sequence>
<dbReference type="EMBL" id="UFQT01001453">
    <property type="protein sequence ID" value="SSX30621.1"/>
    <property type="molecule type" value="Genomic_DNA"/>
</dbReference>
<feature type="compositionally biased region" description="Low complexity" evidence="1">
    <location>
        <begin position="339"/>
        <end position="351"/>
    </location>
</feature>
<name>A0A336MM27_CULSO</name>
<evidence type="ECO:0000313" key="3">
    <source>
        <dbReference type="EMBL" id="SSX10955.1"/>
    </source>
</evidence>
<dbReference type="OMA" id="TPNIHDF"/>
<feature type="compositionally biased region" description="Basic and acidic residues" evidence="1">
    <location>
        <begin position="86"/>
        <end position="97"/>
    </location>
</feature>
<evidence type="ECO:0000313" key="4">
    <source>
        <dbReference type="EMBL" id="SSX30621.1"/>
    </source>
</evidence>
<evidence type="ECO:0000256" key="1">
    <source>
        <dbReference type="SAM" id="MobiDB-lite"/>
    </source>
</evidence>
<feature type="region of interest" description="Disordered" evidence="1">
    <location>
        <begin position="642"/>
        <end position="670"/>
    </location>
</feature>
<feature type="region of interest" description="Disordered" evidence="1">
    <location>
        <begin position="294"/>
        <end position="351"/>
    </location>
</feature>
<feature type="region of interest" description="Disordered" evidence="1">
    <location>
        <begin position="425"/>
        <end position="459"/>
    </location>
</feature>
<feature type="region of interest" description="Disordered" evidence="1">
    <location>
        <begin position="187"/>
        <end position="213"/>
    </location>
</feature>
<feature type="compositionally biased region" description="Low complexity" evidence="1">
    <location>
        <begin position="194"/>
        <end position="210"/>
    </location>
</feature>
<reference evidence="3" key="1">
    <citation type="submission" date="2018-04" db="EMBL/GenBank/DDBJ databases">
        <authorList>
            <person name="Go L.Y."/>
            <person name="Mitchell J.A."/>
        </authorList>
    </citation>
    <scope>NUCLEOTIDE SEQUENCE</scope>
    <source>
        <tissue evidence="3">Whole organism</tissue>
    </source>
</reference>
<organism evidence="4">
    <name type="scientific">Culicoides sonorensis</name>
    <name type="common">Biting midge</name>
    <dbReference type="NCBI Taxonomy" id="179676"/>
    <lineage>
        <taxon>Eukaryota</taxon>
        <taxon>Metazoa</taxon>
        <taxon>Ecdysozoa</taxon>
        <taxon>Arthropoda</taxon>
        <taxon>Hexapoda</taxon>
        <taxon>Insecta</taxon>
        <taxon>Pterygota</taxon>
        <taxon>Neoptera</taxon>
        <taxon>Endopterygota</taxon>
        <taxon>Diptera</taxon>
        <taxon>Nematocera</taxon>
        <taxon>Chironomoidea</taxon>
        <taxon>Ceratopogonidae</taxon>
        <taxon>Ceratopogoninae</taxon>
        <taxon>Culicoides</taxon>
        <taxon>Monoculicoides</taxon>
    </lineage>
</organism>
<feature type="region of interest" description="Disordered" evidence="1">
    <location>
        <begin position="1419"/>
        <end position="1455"/>
    </location>
</feature>
<feature type="region of interest" description="Disordered" evidence="1">
    <location>
        <begin position="1344"/>
        <end position="1371"/>
    </location>
</feature>
<feature type="region of interest" description="Disordered" evidence="1">
    <location>
        <begin position="77"/>
        <end position="97"/>
    </location>
</feature>
<keyword evidence="2" id="KW-0732">Signal</keyword>
<feature type="compositionally biased region" description="Low complexity" evidence="1">
    <location>
        <begin position="1423"/>
        <end position="1440"/>
    </location>
</feature>
<dbReference type="EMBL" id="UFQS01001453">
    <property type="protein sequence ID" value="SSX10955.1"/>
    <property type="molecule type" value="Genomic_DNA"/>
</dbReference>
<feature type="compositionally biased region" description="Low complexity" evidence="1">
    <location>
        <begin position="425"/>
        <end position="449"/>
    </location>
</feature>
<feature type="compositionally biased region" description="Low complexity" evidence="1">
    <location>
        <begin position="1357"/>
        <end position="1367"/>
    </location>
</feature>
<accession>A0A336MM27</accession>
<dbReference type="VEuPathDB" id="VectorBase:CSON002702"/>
<feature type="region of interest" description="Disordered" evidence="1">
    <location>
        <begin position="927"/>
        <end position="955"/>
    </location>
</feature>
<feature type="chain" id="PRO_5036062355" evidence="2">
    <location>
        <begin position="23"/>
        <end position="1482"/>
    </location>
</feature>
<evidence type="ECO:0000256" key="2">
    <source>
        <dbReference type="SAM" id="SignalP"/>
    </source>
</evidence>